<dbReference type="GO" id="GO:0003700">
    <property type="term" value="F:DNA-binding transcription factor activity"/>
    <property type="evidence" value="ECO:0007669"/>
    <property type="project" value="TreeGrafter"/>
</dbReference>
<keyword evidence="3" id="KW-0804">Transcription</keyword>
<evidence type="ECO:0000313" key="7">
    <source>
        <dbReference type="Proteomes" id="UP000215506"/>
    </source>
</evidence>
<dbReference type="SUPFAM" id="SSF46785">
    <property type="entry name" value="Winged helix' DNA-binding domain"/>
    <property type="match status" value="1"/>
</dbReference>
<dbReference type="InterPro" id="IPR029016">
    <property type="entry name" value="GAF-like_dom_sf"/>
</dbReference>
<evidence type="ECO:0000259" key="4">
    <source>
        <dbReference type="PROSITE" id="PS51077"/>
    </source>
</evidence>
<dbReference type="InterPro" id="IPR014757">
    <property type="entry name" value="Tscrpt_reg_IclR_C"/>
</dbReference>
<dbReference type="InterPro" id="IPR036388">
    <property type="entry name" value="WH-like_DNA-bd_sf"/>
</dbReference>
<dbReference type="Gene3D" id="1.10.10.10">
    <property type="entry name" value="Winged helix-like DNA-binding domain superfamily/Winged helix DNA-binding domain"/>
    <property type="match status" value="1"/>
</dbReference>
<dbReference type="GO" id="GO:0045892">
    <property type="term" value="P:negative regulation of DNA-templated transcription"/>
    <property type="evidence" value="ECO:0007669"/>
    <property type="project" value="TreeGrafter"/>
</dbReference>
<reference evidence="6 7" key="1">
    <citation type="submission" date="2017-07" db="EMBL/GenBank/DDBJ databases">
        <title>First draft Genome Sequence of Nocardia cerradoensis isolated from human infection.</title>
        <authorList>
            <person name="Carrasco G."/>
        </authorList>
    </citation>
    <scope>NUCLEOTIDE SEQUENCE [LARGE SCALE GENOMIC DNA]</scope>
    <source>
        <strain evidence="6 7">CNM20130759</strain>
    </source>
</reference>
<dbReference type="InterPro" id="IPR036390">
    <property type="entry name" value="WH_DNA-bd_sf"/>
</dbReference>
<keyword evidence="1" id="KW-0805">Transcription regulation</keyword>
<dbReference type="InterPro" id="IPR005471">
    <property type="entry name" value="Tscrpt_reg_IclR_N"/>
</dbReference>
<dbReference type="PANTHER" id="PTHR30136">
    <property type="entry name" value="HELIX-TURN-HELIX TRANSCRIPTIONAL REGULATOR, ICLR FAMILY"/>
    <property type="match status" value="1"/>
</dbReference>
<feature type="domain" description="IclR-ED" evidence="5">
    <location>
        <begin position="69"/>
        <end position="254"/>
    </location>
</feature>
<evidence type="ECO:0000256" key="1">
    <source>
        <dbReference type="ARBA" id="ARBA00023015"/>
    </source>
</evidence>
<dbReference type="SUPFAM" id="SSF55781">
    <property type="entry name" value="GAF domain-like"/>
    <property type="match status" value="1"/>
</dbReference>
<dbReference type="GO" id="GO:0003677">
    <property type="term" value="F:DNA binding"/>
    <property type="evidence" value="ECO:0007669"/>
    <property type="project" value="UniProtKB-KW"/>
</dbReference>
<name>A0A231GV17_9NOCA</name>
<evidence type="ECO:0000313" key="6">
    <source>
        <dbReference type="EMBL" id="OXR40418.1"/>
    </source>
</evidence>
<evidence type="ECO:0000256" key="2">
    <source>
        <dbReference type="ARBA" id="ARBA00023125"/>
    </source>
</evidence>
<dbReference type="PROSITE" id="PS51078">
    <property type="entry name" value="ICLR_ED"/>
    <property type="match status" value="1"/>
</dbReference>
<sequence>MTTTLEAPTAMIDRVASVLEAFVEERPLTLAEVARRSGLPRSSTHRILQRLVELAWVEREGYEYVLGIRMFEFGSRVRRQRSVHEAALPVMTDLHRRSGMTVYLSTIDGAEVIHLERVGLGPRGGGQWGIGGRQAVETAAPGHALLAVMPRPAWPELRFADAPTCYSVKSRLQLDRELQRTRDRGGIAVDSQGNTLGVTVVAAPIRSADQHARLAVSVCGPTHTMRTTSAVNAVRSAAMEIWYAAMGVPRSRNRLQQMDRLPVGFR</sequence>
<dbReference type="PROSITE" id="PS51077">
    <property type="entry name" value="HTH_ICLR"/>
    <property type="match status" value="1"/>
</dbReference>
<organism evidence="6 7">
    <name type="scientific">Nocardia cerradoensis</name>
    <dbReference type="NCBI Taxonomy" id="85688"/>
    <lineage>
        <taxon>Bacteria</taxon>
        <taxon>Bacillati</taxon>
        <taxon>Actinomycetota</taxon>
        <taxon>Actinomycetes</taxon>
        <taxon>Mycobacteriales</taxon>
        <taxon>Nocardiaceae</taxon>
        <taxon>Nocardia</taxon>
    </lineage>
</organism>
<dbReference type="AlphaFoldDB" id="A0A231GV17"/>
<proteinExistence type="predicted"/>
<dbReference type="InterPro" id="IPR050707">
    <property type="entry name" value="HTH_MetabolicPath_Reg"/>
</dbReference>
<dbReference type="Pfam" id="PF09339">
    <property type="entry name" value="HTH_IclR"/>
    <property type="match status" value="1"/>
</dbReference>
<feature type="domain" description="HTH iclR-type" evidence="4">
    <location>
        <begin position="9"/>
        <end position="68"/>
    </location>
</feature>
<accession>A0A231GV17</accession>
<dbReference type="Proteomes" id="UP000215506">
    <property type="component" value="Unassembled WGS sequence"/>
</dbReference>
<dbReference type="SMART" id="SM00346">
    <property type="entry name" value="HTH_ICLR"/>
    <property type="match status" value="1"/>
</dbReference>
<keyword evidence="2" id="KW-0238">DNA-binding</keyword>
<dbReference type="PANTHER" id="PTHR30136:SF24">
    <property type="entry name" value="HTH-TYPE TRANSCRIPTIONAL REPRESSOR ALLR"/>
    <property type="match status" value="1"/>
</dbReference>
<gene>
    <name evidence="6" type="primary">iclR_2</name>
    <name evidence="6" type="ORF">B7C42_07476</name>
</gene>
<dbReference type="EMBL" id="NGAF01000032">
    <property type="protein sequence ID" value="OXR40418.1"/>
    <property type="molecule type" value="Genomic_DNA"/>
</dbReference>
<evidence type="ECO:0000259" key="5">
    <source>
        <dbReference type="PROSITE" id="PS51078"/>
    </source>
</evidence>
<protein>
    <submittedName>
        <fullName evidence="6">Acetate operon repressor</fullName>
    </submittedName>
</protein>
<comment type="caution">
    <text evidence="6">The sequence shown here is derived from an EMBL/GenBank/DDBJ whole genome shotgun (WGS) entry which is preliminary data.</text>
</comment>
<dbReference type="Gene3D" id="3.30.450.40">
    <property type="match status" value="1"/>
</dbReference>
<dbReference type="Pfam" id="PF01614">
    <property type="entry name" value="IclR_C"/>
    <property type="match status" value="1"/>
</dbReference>
<dbReference type="RefSeq" id="WP_223273921.1">
    <property type="nucleotide sequence ID" value="NZ_JAAXOR010000001.1"/>
</dbReference>
<evidence type="ECO:0000256" key="3">
    <source>
        <dbReference type="ARBA" id="ARBA00023163"/>
    </source>
</evidence>
<keyword evidence="7" id="KW-1185">Reference proteome</keyword>